<evidence type="ECO:0000313" key="2">
    <source>
        <dbReference type="Proteomes" id="UP001631969"/>
    </source>
</evidence>
<name>A0ACC7P7D5_9BACL</name>
<evidence type="ECO:0000313" key="1">
    <source>
        <dbReference type="EMBL" id="MFM9332261.1"/>
    </source>
</evidence>
<gene>
    <name evidence="1" type="ORF">ACI1P1_28600</name>
</gene>
<dbReference type="EMBL" id="JBJURJ010000028">
    <property type="protein sequence ID" value="MFM9332261.1"/>
    <property type="molecule type" value="Genomic_DNA"/>
</dbReference>
<keyword evidence="2" id="KW-1185">Reference proteome</keyword>
<dbReference type="Proteomes" id="UP001631969">
    <property type="component" value="Unassembled WGS sequence"/>
</dbReference>
<proteinExistence type="predicted"/>
<organism evidence="1 2">
    <name type="scientific">Paenibacillus mesotrionivorans</name>
    <dbReference type="NCBI Taxonomy" id="3160968"/>
    <lineage>
        <taxon>Bacteria</taxon>
        <taxon>Bacillati</taxon>
        <taxon>Bacillota</taxon>
        <taxon>Bacilli</taxon>
        <taxon>Bacillales</taxon>
        <taxon>Paenibacillaceae</taxon>
        <taxon>Paenibacillus</taxon>
    </lineage>
</organism>
<accession>A0ACC7P7D5</accession>
<reference evidence="1" key="1">
    <citation type="submission" date="2024-12" db="EMBL/GenBank/DDBJ databases">
        <authorList>
            <person name="Wu N."/>
        </authorList>
    </citation>
    <scope>NUCLEOTIDE SEQUENCE</scope>
    <source>
        <strain evidence="1">P15</strain>
    </source>
</reference>
<sequence length="101" mass="11378">MEQEIGWISADEVRQRLERGEALNLVDVREPEEVALGMLPGAIHIPLGELPYRHEEIPQADEVIFVCRSGSRSGRACDYLRHLGYRGLKNMEGGMLDYGNP</sequence>
<protein>
    <submittedName>
        <fullName evidence="1">Rhodanese-like domain-containing protein</fullName>
    </submittedName>
</protein>
<comment type="caution">
    <text evidence="1">The sequence shown here is derived from an EMBL/GenBank/DDBJ whole genome shotgun (WGS) entry which is preliminary data.</text>
</comment>